<proteinExistence type="predicted"/>
<name>A0A6J4HFW2_9PROT</name>
<feature type="region of interest" description="Disordered" evidence="1">
    <location>
        <begin position="1"/>
        <end position="37"/>
    </location>
</feature>
<gene>
    <name evidence="2" type="ORF">AVDCRST_MAG27-470</name>
</gene>
<reference evidence="2" key="1">
    <citation type="submission" date="2020-02" db="EMBL/GenBank/DDBJ databases">
        <authorList>
            <person name="Meier V. D."/>
        </authorList>
    </citation>
    <scope>NUCLEOTIDE SEQUENCE</scope>
    <source>
        <strain evidence="2">AVDCRST_MAG27</strain>
    </source>
</reference>
<organism evidence="2">
    <name type="scientific">uncultured Craurococcus sp</name>
    <dbReference type="NCBI Taxonomy" id="1135998"/>
    <lineage>
        <taxon>Bacteria</taxon>
        <taxon>Pseudomonadati</taxon>
        <taxon>Pseudomonadota</taxon>
        <taxon>Alphaproteobacteria</taxon>
        <taxon>Acetobacterales</taxon>
        <taxon>Acetobacteraceae</taxon>
        <taxon>Craurococcus</taxon>
        <taxon>environmental samples</taxon>
    </lineage>
</organism>
<dbReference type="AlphaFoldDB" id="A0A6J4HFW2"/>
<feature type="compositionally biased region" description="Basic and acidic residues" evidence="1">
    <location>
        <begin position="1"/>
        <end position="16"/>
    </location>
</feature>
<accession>A0A6J4HFW2</accession>
<evidence type="ECO:0000313" key="2">
    <source>
        <dbReference type="EMBL" id="CAA9223403.1"/>
    </source>
</evidence>
<sequence length="37" mass="4331">MWSDRRCPLRPGRRDPQPVSPVRRRPPFPDRALPAPP</sequence>
<dbReference type="EMBL" id="CADCTD010000017">
    <property type="protein sequence ID" value="CAA9223403.1"/>
    <property type="molecule type" value="Genomic_DNA"/>
</dbReference>
<evidence type="ECO:0000256" key="1">
    <source>
        <dbReference type="SAM" id="MobiDB-lite"/>
    </source>
</evidence>
<protein>
    <submittedName>
        <fullName evidence="2">Uncharacterized protein</fullName>
    </submittedName>
</protein>